<proteinExistence type="predicted"/>
<dbReference type="InterPro" id="IPR045257">
    <property type="entry name" value="E2/Pdx1"/>
</dbReference>
<keyword evidence="5" id="KW-1185">Reference proteome</keyword>
<keyword evidence="2" id="KW-0450">Lipoyl</keyword>
<evidence type="ECO:0000256" key="1">
    <source>
        <dbReference type="ARBA" id="ARBA00001938"/>
    </source>
</evidence>
<dbReference type="PROSITE" id="PS00189">
    <property type="entry name" value="LIPOYL"/>
    <property type="match status" value="1"/>
</dbReference>
<dbReference type="CDD" id="cd06849">
    <property type="entry name" value="lipoyl_domain"/>
    <property type="match status" value="1"/>
</dbReference>
<dbReference type="Proteomes" id="UP000004688">
    <property type="component" value="Chromosome"/>
</dbReference>
<accession>M9RIK7</accession>
<dbReference type="RefSeq" id="WP_015494799.1">
    <property type="nucleotide sequence ID" value="NC_020908.1"/>
</dbReference>
<dbReference type="STRING" id="391616.OA238_c14610"/>
<dbReference type="InterPro" id="IPR011053">
    <property type="entry name" value="Single_hybrid_motif"/>
</dbReference>
<evidence type="ECO:0000313" key="4">
    <source>
        <dbReference type="EMBL" id="AGI71608.1"/>
    </source>
</evidence>
<keyword evidence="4" id="KW-0808">Transferase</keyword>
<protein>
    <submittedName>
        <fullName evidence="4">Putative dihydrolipoyllysine-residue acetyltransferase</fullName>
    </submittedName>
</protein>
<gene>
    <name evidence="4" type="ORF">OA238_c14610</name>
</gene>
<dbReference type="PANTHER" id="PTHR23151">
    <property type="entry name" value="DIHYDROLIPOAMIDE ACETYL/SUCCINYL-TRANSFERASE-RELATED"/>
    <property type="match status" value="1"/>
</dbReference>
<comment type="cofactor">
    <cofactor evidence="1">
        <name>(R)-lipoate</name>
        <dbReference type="ChEBI" id="CHEBI:83088"/>
    </cofactor>
</comment>
<dbReference type="KEGG" id="oar:OA238_c14610"/>
<feature type="domain" description="Lipoyl-binding" evidence="3">
    <location>
        <begin position="1"/>
        <end position="76"/>
    </location>
</feature>
<dbReference type="InterPro" id="IPR003016">
    <property type="entry name" value="2-oxoA_DH_lipoyl-BS"/>
</dbReference>
<dbReference type="Pfam" id="PF00364">
    <property type="entry name" value="Biotin_lipoyl"/>
    <property type="match status" value="1"/>
</dbReference>
<dbReference type="OrthoDB" id="9804723at2"/>
<dbReference type="PROSITE" id="PS50968">
    <property type="entry name" value="BIOTINYL_LIPOYL"/>
    <property type="match status" value="1"/>
</dbReference>
<dbReference type="Gene3D" id="2.40.50.100">
    <property type="match status" value="1"/>
</dbReference>
<organism evidence="4 5">
    <name type="scientific">Octadecabacter arcticus 238</name>
    <dbReference type="NCBI Taxonomy" id="391616"/>
    <lineage>
        <taxon>Bacteria</taxon>
        <taxon>Pseudomonadati</taxon>
        <taxon>Pseudomonadota</taxon>
        <taxon>Alphaproteobacteria</taxon>
        <taxon>Rhodobacterales</taxon>
        <taxon>Roseobacteraceae</taxon>
        <taxon>Octadecabacter</taxon>
    </lineage>
</organism>
<evidence type="ECO:0000259" key="3">
    <source>
        <dbReference type="PROSITE" id="PS50968"/>
    </source>
</evidence>
<sequence length="337" mass="35211">MVDVIMPALGMAQDTGKLLQWLKQPGDPVAVGDQLFEVETDKSVMEVEASEAGFLTQVSASDGDEVPVGHVIAVISATADNVVVAAAPKPAPVPDSVAEPQKTPVAPVAATVPAAAPMSSTGVSTGRVLASPKAKRLAKEQDLDLGALAQAGHPQPYHVSDLEVLRSLPVIGASPSGQTVILVATKQITARCPRQGSRDFIDWMETDGAITVVPTAIFASFAAGAFRAATEAALVVVQVSGPDKDDVFLRNPDYSRLSVPAPETDDDATFVLHDLSDSFLTSLRLGDTTLPTLSIGADGDSYAITFEFSSEHMVDDQAIAFVSGLARRLADPLHHLV</sequence>
<name>M9RIK7_9RHOB</name>
<dbReference type="GO" id="GO:0016740">
    <property type="term" value="F:transferase activity"/>
    <property type="evidence" value="ECO:0007669"/>
    <property type="project" value="UniProtKB-KW"/>
</dbReference>
<dbReference type="GO" id="GO:0006086">
    <property type="term" value="P:pyruvate decarboxylation to acetyl-CoA"/>
    <property type="evidence" value="ECO:0007669"/>
    <property type="project" value="InterPro"/>
</dbReference>
<dbReference type="GO" id="GO:0045254">
    <property type="term" value="C:pyruvate dehydrogenase complex"/>
    <property type="evidence" value="ECO:0007669"/>
    <property type="project" value="InterPro"/>
</dbReference>
<evidence type="ECO:0000256" key="2">
    <source>
        <dbReference type="ARBA" id="ARBA00022823"/>
    </source>
</evidence>
<dbReference type="SUPFAM" id="SSF51230">
    <property type="entry name" value="Single hybrid motif"/>
    <property type="match status" value="1"/>
</dbReference>
<dbReference type="PANTHER" id="PTHR23151:SF90">
    <property type="entry name" value="DIHYDROLIPOYLLYSINE-RESIDUE ACETYLTRANSFERASE COMPONENT OF PYRUVATE DEHYDROGENASE COMPLEX, MITOCHONDRIAL-RELATED"/>
    <property type="match status" value="1"/>
</dbReference>
<dbReference type="AlphaFoldDB" id="M9RIK7"/>
<dbReference type="eggNOG" id="COG0508">
    <property type="taxonomic scope" value="Bacteria"/>
</dbReference>
<dbReference type="InterPro" id="IPR000089">
    <property type="entry name" value="Biotin_lipoyl"/>
</dbReference>
<dbReference type="HOGENOM" id="CLU_052163_0_0_5"/>
<dbReference type="EMBL" id="CP003742">
    <property type="protein sequence ID" value="AGI71608.1"/>
    <property type="molecule type" value="Genomic_DNA"/>
</dbReference>
<evidence type="ECO:0000313" key="5">
    <source>
        <dbReference type="Proteomes" id="UP000004688"/>
    </source>
</evidence>
<reference evidence="4 5" key="1">
    <citation type="journal article" date="2013" name="PLoS ONE">
        <title>Poles Apart: Arctic and Antarctic Octadecabacter strains Share High Genome Plasticity and a New Type of Xanthorhodopsin.</title>
        <authorList>
            <person name="Vollmers J."/>
            <person name="Voget S."/>
            <person name="Dietrich S."/>
            <person name="Gollnow K."/>
            <person name="Smits M."/>
            <person name="Meyer K."/>
            <person name="Brinkhoff T."/>
            <person name="Simon M."/>
            <person name="Daniel R."/>
        </authorList>
    </citation>
    <scope>NUCLEOTIDE SEQUENCE [LARGE SCALE GENOMIC DNA]</scope>
    <source>
        <strain evidence="4 5">238</strain>
    </source>
</reference>